<dbReference type="Gene3D" id="3.40.50.1820">
    <property type="entry name" value="alpha/beta hydrolase"/>
    <property type="match status" value="1"/>
</dbReference>
<dbReference type="EMBL" id="CAMAPE010000048">
    <property type="protein sequence ID" value="CAH9105771.1"/>
    <property type="molecule type" value="Genomic_DNA"/>
</dbReference>
<dbReference type="Pfam" id="PF05577">
    <property type="entry name" value="Peptidase_S28"/>
    <property type="match status" value="1"/>
</dbReference>
<evidence type="ECO:0000256" key="3">
    <source>
        <dbReference type="ARBA" id="ARBA00022729"/>
    </source>
</evidence>
<keyword evidence="5" id="KW-0325">Glycoprotein</keyword>
<dbReference type="InterPro" id="IPR008758">
    <property type="entry name" value="Peptidase_S28"/>
</dbReference>
<comment type="similarity">
    <text evidence="1">Belongs to the peptidase S28 family.</text>
</comment>
<gene>
    <name evidence="6" type="ORF">CEURO_LOCUS17048</name>
</gene>
<evidence type="ECO:0000313" key="7">
    <source>
        <dbReference type="Proteomes" id="UP001152484"/>
    </source>
</evidence>
<keyword evidence="3" id="KW-0732">Signal</keyword>
<evidence type="ECO:0000256" key="4">
    <source>
        <dbReference type="ARBA" id="ARBA00022801"/>
    </source>
</evidence>
<evidence type="ECO:0000313" key="6">
    <source>
        <dbReference type="EMBL" id="CAH9105771.1"/>
    </source>
</evidence>
<dbReference type="GO" id="GO:0005773">
    <property type="term" value="C:vacuole"/>
    <property type="evidence" value="ECO:0007669"/>
    <property type="project" value="TreeGrafter"/>
</dbReference>
<sequence length="196" mass="21676">MLCDSLIKAKKGGEDLVKTYATYVKENYVEGFGVSVASYNQERLKNTSNADRMWLFQVCTEVAYFQVAPANDSVRSSGVNTSYHLNLCKNGFGNGIYPDVDGTNLYYGGKKIAGSKIVFANGSQDPWRHASKQTSSPDMPSYIIACHNCGHGTDMRGCPQSPLVPEGDAKNCSSYDEVLKVRNEMMKHMDLWLSQC</sequence>
<dbReference type="Proteomes" id="UP001152484">
    <property type="component" value="Unassembled WGS sequence"/>
</dbReference>
<keyword evidence="4" id="KW-0378">Hydrolase</keyword>
<dbReference type="GO" id="GO:0006508">
    <property type="term" value="P:proteolysis"/>
    <property type="evidence" value="ECO:0007669"/>
    <property type="project" value="UniProtKB-KW"/>
</dbReference>
<name>A0A9P1EI39_CUSEU</name>
<evidence type="ECO:0000256" key="2">
    <source>
        <dbReference type="ARBA" id="ARBA00022670"/>
    </source>
</evidence>
<evidence type="ECO:0000256" key="5">
    <source>
        <dbReference type="ARBA" id="ARBA00023180"/>
    </source>
</evidence>
<dbReference type="PANTHER" id="PTHR11010:SF11">
    <property type="entry name" value="THYMUS-SPECIFIC SERINE PROTEASE"/>
    <property type="match status" value="1"/>
</dbReference>
<comment type="caution">
    <text evidence="6">The sequence shown here is derived from an EMBL/GenBank/DDBJ whole genome shotgun (WGS) entry which is preliminary data.</text>
</comment>
<protein>
    <submittedName>
        <fullName evidence="6">Uncharacterized protein</fullName>
    </submittedName>
</protein>
<dbReference type="PANTHER" id="PTHR11010">
    <property type="entry name" value="PROTEASE S28 PRO-X CARBOXYPEPTIDASE-RELATED"/>
    <property type="match status" value="1"/>
</dbReference>
<keyword evidence="7" id="KW-1185">Reference proteome</keyword>
<evidence type="ECO:0000256" key="1">
    <source>
        <dbReference type="ARBA" id="ARBA00011079"/>
    </source>
</evidence>
<proteinExistence type="inferred from homology"/>
<organism evidence="6 7">
    <name type="scientific">Cuscuta europaea</name>
    <name type="common">European dodder</name>
    <dbReference type="NCBI Taxonomy" id="41803"/>
    <lineage>
        <taxon>Eukaryota</taxon>
        <taxon>Viridiplantae</taxon>
        <taxon>Streptophyta</taxon>
        <taxon>Embryophyta</taxon>
        <taxon>Tracheophyta</taxon>
        <taxon>Spermatophyta</taxon>
        <taxon>Magnoliopsida</taxon>
        <taxon>eudicotyledons</taxon>
        <taxon>Gunneridae</taxon>
        <taxon>Pentapetalae</taxon>
        <taxon>asterids</taxon>
        <taxon>lamiids</taxon>
        <taxon>Solanales</taxon>
        <taxon>Convolvulaceae</taxon>
        <taxon>Cuscuteae</taxon>
        <taxon>Cuscuta</taxon>
        <taxon>Cuscuta subgen. Cuscuta</taxon>
    </lineage>
</organism>
<accession>A0A9P1EI39</accession>
<keyword evidence="2" id="KW-0645">Protease</keyword>
<dbReference type="GO" id="GO:0008239">
    <property type="term" value="F:dipeptidyl-peptidase activity"/>
    <property type="evidence" value="ECO:0007669"/>
    <property type="project" value="TreeGrafter"/>
</dbReference>
<dbReference type="AlphaFoldDB" id="A0A9P1EI39"/>
<dbReference type="InterPro" id="IPR029058">
    <property type="entry name" value="AB_hydrolase_fold"/>
</dbReference>
<dbReference type="GO" id="GO:0070008">
    <property type="term" value="F:serine-type exopeptidase activity"/>
    <property type="evidence" value="ECO:0007669"/>
    <property type="project" value="InterPro"/>
</dbReference>
<reference evidence="6" key="1">
    <citation type="submission" date="2022-07" db="EMBL/GenBank/DDBJ databases">
        <authorList>
            <person name="Macas J."/>
            <person name="Novak P."/>
            <person name="Neumann P."/>
        </authorList>
    </citation>
    <scope>NUCLEOTIDE SEQUENCE</scope>
</reference>
<dbReference type="OrthoDB" id="1735038at2759"/>